<evidence type="ECO:0000256" key="3">
    <source>
        <dbReference type="ARBA" id="ARBA00023125"/>
    </source>
</evidence>
<dbReference type="InterPro" id="IPR010998">
    <property type="entry name" value="Integrase_recombinase_N"/>
</dbReference>
<dbReference type="InterPro" id="IPR013762">
    <property type="entry name" value="Integrase-like_cat_sf"/>
</dbReference>
<proteinExistence type="inferred from homology"/>
<dbReference type="PROSITE" id="PS51900">
    <property type="entry name" value="CB"/>
    <property type="match status" value="1"/>
</dbReference>
<dbReference type="SUPFAM" id="SSF56349">
    <property type="entry name" value="DNA breaking-rejoining enzymes"/>
    <property type="match status" value="1"/>
</dbReference>
<evidence type="ECO:0000313" key="9">
    <source>
        <dbReference type="Proteomes" id="UP000216052"/>
    </source>
</evidence>
<dbReference type="Pfam" id="PF00589">
    <property type="entry name" value="Phage_integrase"/>
    <property type="match status" value="1"/>
</dbReference>
<dbReference type="InterPro" id="IPR050090">
    <property type="entry name" value="Tyrosine_recombinase_XerCD"/>
</dbReference>
<gene>
    <name evidence="8" type="primary">xerC_11</name>
    <name evidence="8" type="ORF">SPACI_034860</name>
</gene>
<evidence type="ECO:0000259" key="7">
    <source>
        <dbReference type="PROSITE" id="PS51900"/>
    </source>
</evidence>
<dbReference type="Gene3D" id="1.10.150.130">
    <property type="match status" value="1"/>
</dbReference>
<accession>A0ABZ3J580</accession>
<dbReference type="InterPro" id="IPR004107">
    <property type="entry name" value="Integrase_SAM-like_N"/>
</dbReference>
<keyword evidence="2" id="KW-0229">DNA integration</keyword>
<evidence type="ECO:0000256" key="2">
    <source>
        <dbReference type="ARBA" id="ARBA00022908"/>
    </source>
</evidence>
<dbReference type="PANTHER" id="PTHR30349">
    <property type="entry name" value="PHAGE INTEGRASE-RELATED"/>
    <property type="match status" value="1"/>
</dbReference>
<feature type="domain" description="Core-binding (CB)" evidence="7">
    <location>
        <begin position="1"/>
        <end position="84"/>
    </location>
</feature>
<dbReference type="Proteomes" id="UP000216052">
    <property type="component" value="Chromosome"/>
</dbReference>
<sequence>MKNYEQEINLYFELKGTPESSRESYLRRMQAFITYIQNQNKIIENITETDIQQYILYIKKEKKLSAGTINNYISGIRWFYTIILEKEWNARKIPRMKRTPAFPIVPAKADVLTLVNVTTNLKHKAFLVLLYGSGLRVSEVAKLKICDICSKSMRIRVENAKHNTNRYSILSATALDILRAYFKAYFSPKAFHPEDWLFPGRNPGEHVSIKTIKNTLIKLRNRLHLNQRISAHTLRHYVESQVMGSVLIFCPNFGLFLLEHSP</sequence>
<dbReference type="InterPro" id="IPR002104">
    <property type="entry name" value="Integrase_catalytic"/>
</dbReference>
<organism evidence="8 9">
    <name type="scientific">Sporomusa acidovorans (strain ATCC 49682 / DSM 3132 / Mol)</name>
    <dbReference type="NCBI Taxonomy" id="1123286"/>
    <lineage>
        <taxon>Bacteria</taxon>
        <taxon>Bacillati</taxon>
        <taxon>Bacillota</taxon>
        <taxon>Negativicutes</taxon>
        <taxon>Selenomonadales</taxon>
        <taxon>Sporomusaceae</taxon>
        <taxon>Sporomusa</taxon>
    </lineage>
</organism>
<reference evidence="8" key="1">
    <citation type="submission" date="2024-05" db="EMBL/GenBank/DDBJ databases">
        <title>Isolation and characterization of Sporomusa carbonis sp. nov., a carboxydotrophic hydrogenogen in the genus of Sporomusa isolated from a charcoal burning pile.</title>
        <authorList>
            <person name="Boeer T."/>
            <person name="Rosenbaum F."/>
            <person name="Eysell L."/>
            <person name="Mueller V."/>
            <person name="Daniel R."/>
            <person name="Poehlein A."/>
        </authorList>
    </citation>
    <scope>NUCLEOTIDE SEQUENCE [LARGE SCALE GENOMIC DNA]</scope>
    <source>
        <strain evidence="8">DSM 3132</strain>
    </source>
</reference>
<evidence type="ECO:0000256" key="4">
    <source>
        <dbReference type="ARBA" id="ARBA00023172"/>
    </source>
</evidence>
<dbReference type="InterPro" id="IPR044068">
    <property type="entry name" value="CB"/>
</dbReference>
<dbReference type="Pfam" id="PF13495">
    <property type="entry name" value="Phage_int_SAM_4"/>
    <property type="match status" value="1"/>
</dbReference>
<feature type="domain" description="Tyr recombinase" evidence="6">
    <location>
        <begin position="101"/>
        <end position="262"/>
    </location>
</feature>
<name>A0ABZ3J580_SPOA4</name>
<dbReference type="EMBL" id="CP155571">
    <property type="protein sequence ID" value="XFO73400.1"/>
    <property type="molecule type" value="Genomic_DNA"/>
</dbReference>
<evidence type="ECO:0000256" key="1">
    <source>
        <dbReference type="ARBA" id="ARBA00008857"/>
    </source>
</evidence>
<keyword evidence="9" id="KW-1185">Reference proteome</keyword>
<evidence type="ECO:0000259" key="6">
    <source>
        <dbReference type="PROSITE" id="PS51898"/>
    </source>
</evidence>
<keyword evidence="4" id="KW-0233">DNA recombination</keyword>
<comment type="similarity">
    <text evidence="1">Belongs to the 'phage' integrase family.</text>
</comment>
<dbReference type="InterPro" id="IPR011010">
    <property type="entry name" value="DNA_brk_join_enz"/>
</dbReference>
<protein>
    <submittedName>
        <fullName evidence="8">Tyrosine recombinase XerC</fullName>
    </submittedName>
</protein>
<evidence type="ECO:0000313" key="8">
    <source>
        <dbReference type="EMBL" id="XFO73400.1"/>
    </source>
</evidence>
<evidence type="ECO:0000256" key="5">
    <source>
        <dbReference type="PROSITE-ProRule" id="PRU01248"/>
    </source>
</evidence>
<dbReference type="Gene3D" id="1.10.443.10">
    <property type="entry name" value="Intergrase catalytic core"/>
    <property type="match status" value="1"/>
</dbReference>
<keyword evidence="3 5" id="KW-0238">DNA-binding</keyword>
<dbReference type="RefSeq" id="WP_094607889.1">
    <property type="nucleotide sequence ID" value="NZ_CP155571.1"/>
</dbReference>
<dbReference type="PROSITE" id="PS51898">
    <property type="entry name" value="TYR_RECOMBINASE"/>
    <property type="match status" value="1"/>
</dbReference>
<dbReference type="PANTHER" id="PTHR30349:SF41">
    <property type="entry name" value="INTEGRASE_RECOMBINASE PROTEIN MJ0367-RELATED"/>
    <property type="match status" value="1"/>
</dbReference>